<dbReference type="AlphaFoldDB" id="A0A927A0A5"/>
<evidence type="ECO:0000313" key="4">
    <source>
        <dbReference type="Proteomes" id="UP000662185"/>
    </source>
</evidence>
<dbReference type="PRINTS" id="PR00813">
    <property type="entry name" value="BCTERIALGSPG"/>
</dbReference>
<accession>A0A927A0A5</accession>
<dbReference type="EMBL" id="JACJQU010000003">
    <property type="protein sequence ID" value="MBD2293494.1"/>
    <property type="molecule type" value="Genomic_DNA"/>
</dbReference>
<dbReference type="InterPro" id="IPR031975">
    <property type="entry name" value="Pilin_GH"/>
</dbReference>
<sequence>MNNQLFNYLVLKNKNQGITLVEILVIITIIGILSAIAIPSFICRSPRAIVSEAKSYLSAMNRAQQSYFIESDGKFSNSWSKLGVGIPEKTTNYSYYTKVTTNAVFNYGIARREYVEDGWFNKKPLKSVIGGVFVISNAKKSEKTTLSVVCVSEKIGMIIPPQPILKNGVPTCAIGTTIK</sequence>
<keyword evidence="2" id="KW-0812">Transmembrane</keyword>
<feature type="transmembrane region" description="Helical" evidence="2">
    <location>
        <begin position="20"/>
        <end position="42"/>
    </location>
</feature>
<name>A0A927A0A5_9NOST</name>
<evidence type="ECO:0000256" key="1">
    <source>
        <dbReference type="ARBA" id="ARBA00022481"/>
    </source>
</evidence>
<keyword evidence="4" id="KW-1185">Reference proteome</keyword>
<comment type="caution">
    <text evidence="3">The sequence shown here is derived from an EMBL/GenBank/DDBJ whole genome shotgun (WGS) entry which is preliminary data.</text>
</comment>
<dbReference type="Pfam" id="PF07963">
    <property type="entry name" value="N_methyl"/>
    <property type="match status" value="1"/>
</dbReference>
<dbReference type="InterPro" id="IPR000983">
    <property type="entry name" value="Bac_GSPG_pilin"/>
</dbReference>
<dbReference type="InterPro" id="IPR012902">
    <property type="entry name" value="N_methyl_site"/>
</dbReference>
<dbReference type="Pfam" id="PF16734">
    <property type="entry name" value="Pilin_GH"/>
    <property type="match status" value="1"/>
</dbReference>
<reference evidence="4" key="1">
    <citation type="journal article" date="2020" name="ISME J.">
        <title>Comparative genomics reveals insights into cyanobacterial evolution and habitat adaptation.</title>
        <authorList>
            <person name="Chen M.Y."/>
            <person name="Teng W.K."/>
            <person name="Zhao L."/>
            <person name="Hu C.X."/>
            <person name="Zhou Y.K."/>
            <person name="Han B.P."/>
            <person name="Song L.R."/>
            <person name="Shu W.S."/>
        </authorList>
    </citation>
    <scope>NUCLEOTIDE SEQUENCE [LARGE SCALE GENOMIC DNA]</scope>
    <source>
        <strain evidence="4">FACHB-251</strain>
    </source>
</reference>
<dbReference type="PROSITE" id="PS00409">
    <property type="entry name" value="PROKAR_NTER_METHYL"/>
    <property type="match status" value="1"/>
</dbReference>
<keyword evidence="2" id="KW-1133">Transmembrane helix</keyword>
<dbReference type="GO" id="GO:0015627">
    <property type="term" value="C:type II protein secretion system complex"/>
    <property type="evidence" value="ECO:0007669"/>
    <property type="project" value="InterPro"/>
</dbReference>
<proteinExistence type="predicted"/>
<evidence type="ECO:0000256" key="2">
    <source>
        <dbReference type="SAM" id="Phobius"/>
    </source>
</evidence>
<dbReference type="Proteomes" id="UP000662185">
    <property type="component" value="Unassembled WGS sequence"/>
</dbReference>
<keyword evidence="1" id="KW-0488">Methylation</keyword>
<organism evidence="3 4">
    <name type="scientific">Anabaena sphaerica FACHB-251</name>
    <dbReference type="NCBI Taxonomy" id="2692883"/>
    <lineage>
        <taxon>Bacteria</taxon>
        <taxon>Bacillati</taxon>
        <taxon>Cyanobacteriota</taxon>
        <taxon>Cyanophyceae</taxon>
        <taxon>Nostocales</taxon>
        <taxon>Nostocaceae</taxon>
        <taxon>Anabaena</taxon>
    </lineage>
</organism>
<dbReference type="SUPFAM" id="SSF54523">
    <property type="entry name" value="Pili subunits"/>
    <property type="match status" value="1"/>
</dbReference>
<dbReference type="GO" id="GO:0015628">
    <property type="term" value="P:protein secretion by the type II secretion system"/>
    <property type="evidence" value="ECO:0007669"/>
    <property type="project" value="InterPro"/>
</dbReference>
<dbReference type="RefSeq" id="WP_190558953.1">
    <property type="nucleotide sequence ID" value="NZ_JACJQU010000003.1"/>
</dbReference>
<keyword evidence="2" id="KW-0472">Membrane</keyword>
<dbReference type="Gene3D" id="3.30.700.10">
    <property type="entry name" value="Glycoprotein, Type 4 Pilin"/>
    <property type="match status" value="1"/>
</dbReference>
<dbReference type="InterPro" id="IPR045584">
    <property type="entry name" value="Pilin-like"/>
</dbReference>
<evidence type="ECO:0000313" key="3">
    <source>
        <dbReference type="EMBL" id="MBD2293494.1"/>
    </source>
</evidence>
<gene>
    <name evidence="3" type="ORF">H6G06_08325</name>
</gene>
<protein>
    <submittedName>
        <fullName evidence="3">Type IV pilin-like G/H family protein</fullName>
    </submittedName>
</protein>